<keyword evidence="2 5" id="KW-0889">Transcription antitermination</keyword>
<keyword evidence="10" id="KW-1185">Reference proteome</keyword>
<dbReference type="EMBL" id="CP089291">
    <property type="protein sequence ID" value="UOF91879.1"/>
    <property type="molecule type" value="Genomic_DNA"/>
</dbReference>
<reference evidence="9" key="1">
    <citation type="submission" date="2021-12" db="EMBL/GenBank/DDBJ databases">
        <title>Alicyclobacillaceae gen. nov., sp. nov., isolated from chalcocite enrichment system.</title>
        <authorList>
            <person name="Jiang Z."/>
        </authorList>
    </citation>
    <scope>NUCLEOTIDE SEQUENCE</scope>
    <source>
        <strain evidence="9">MYW30-H2</strain>
    </source>
</reference>
<dbReference type="InterPro" id="IPR043425">
    <property type="entry name" value="NusG-like"/>
</dbReference>
<dbReference type="InterPro" id="IPR005824">
    <property type="entry name" value="KOW"/>
</dbReference>
<evidence type="ECO:0000313" key="10">
    <source>
        <dbReference type="Proteomes" id="UP000830167"/>
    </source>
</evidence>
<dbReference type="PANTHER" id="PTHR30265:SF2">
    <property type="entry name" value="TRANSCRIPTION TERMINATION_ANTITERMINATION PROTEIN NUSG"/>
    <property type="match status" value="1"/>
</dbReference>
<dbReference type="SUPFAM" id="SSF50104">
    <property type="entry name" value="Translation proteins SH3-like domain"/>
    <property type="match status" value="1"/>
</dbReference>
<dbReference type="Pfam" id="PF02357">
    <property type="entry name" value="NusG"/>
    <property type="match status" value="1"/>
</dbReference>
<dbReference type="Gene3D" id="2.30.30.30">
    <property type="match status" value="1"/>
</dbReference>
<dbReference type="InterPro" id="IPR008991">
    <property type="entry name" value="Translation_prot_SH3-like_sf"/>
</dbReference>
<dbReference type="SMART" id="SM00738">
    <property type="entry name" value="NGN"/>
    <property type="match status" value="1"/>
</dbReference>
<evidence type="ECO:0000313" key="9">
    <source>
        <dbReference type="EMBL" id="UOF91879.1"/>
    </source>
</evidence>
<proteinExistence type="inferred from homology"/>
<dbReference type="Pfam" id="PF00467">
    <property type="entry name" value="KOW"/>
    <property type="match status" value="1"/>
</dbReference>
<evidence type="ECO:0000259" key="8">
    <source>
        <dbReference type="SMART" id="SM00738"/>
    </source>
</evidence>
<dbReference type="InterPro" id="IPR006645">
    <property type="entry name" value="NGN-like_dom"/>
</dbReference>
<dbReference type="PANTHER" id="PTHR30265">
    <property type="entry name" value="RHO-INTERACTING TRANSCRIPTION TERMINATION FACTOR NUSG"/>
    <property type="match status" value="1"/>
</dbReference>
<comment type="function">
    <text evidence="5 7">Participates in transcription elongation, termination and antitermination.</text>
</comment>
<organism evidence="9 10">
    <name type="scientific">Fodinisporobacter ferrooxydans</name>
    <dbReference type="NCBI Taxonomy" id="2901836"/>
    <lineage>
        <taxon>Bacteria</taxon>
        <taxon>Bacillati</taxon>
        <taxon>Bacillota</taxon>
        <taxon>Bacilli</taxon>
        <taxon>Bacillales</taxon>
        <taxon>Alicyclobacillaceae</taxon>
        <taxon>Fodinisporobacter</taxon>
    </lineage>
</organism>
<evidence type="ECO:0000256" key="4">
    <source>
        <dbReference type="ARBA" id="ARBA00023163"/>
    </source>
</evidence>
<dbReference type="InterPro" id="IPR036735">
    <property type="entry name" value="NGN_dom_sf"/>
</dbReference>
<keyword evidence="3 5" id="KW-0805">Transcription regulation</keyword>
<sequence length="177" mass="20124">MEKHWYVIHTYSGYENKVKANLERRLQSMGMEDKIFRVLVPVEEEIETKNGKKKSVMRKVFPGYVLVEMIMTDDSWYVVRNTPGVTGFVGSAGSGSKPTALLPNEVRSILKQMGVDETKTKVDFSLKEAVRVVEGPFANFIGSIEEIQADKQKIKVMVSMFGRETPLELDFNQVEKL</sequence>
<dbReference type="InterPro" id="IPR014722">
    <property type="entry name" value="Rib_uL2_dom2"/>
</dbReference>
<dbReference type="CDD" id="cd06091">
    <property type="entry name" value="KOW_NusG"/>
    <property type="match status" value="1"/>
</dbReference>
<evidence type="ECO:0000256" key="6">
    <source>
        <dbReference type="NCBIfam" id="TIGR00922"/>
    </source>
</evidence>
<evidence type="ECO:0000256" key="3">
    <source>
        <dbReference type="ARBA" id="ARBA00023015"/>
    </source>
</evidence>
<accession>A0ABY4CPI2</accession>
<evidence type="ECO:0000256" key="5">
    <source>
        <dbReference type="HAMAP-Rule" id="MF_00948"/>
    </source>
</evidence>
<dbReference type="HAMAP" id="MF_00948">
    <property type="entry name" value="NusG"/>
    <property type="match status" value="1"/>
</dbReference>
<dbReference type="RefSeq" id="WP_347438569.1">
    <property type="nucleotide sequence ID" value="NZ_CP089291.1"/>
</dbReference>
<evidence type="ECO:0000256" key="7">
    <source>
        <dbReference type="RuleBase" id="RU000538"/>
    </source>
</evidence>
<dbReference type="SUPFAM" id="SSF82679">
    <property type="entry name" value="N-utilization substance G protein NusG, N-terminal domain"/>
    <property type="match status" value="1"/>
</dbReference>
<protein>
    <recommendedName>
        <fullName evidence="5 6">Transcription termination/antitermination protein NusG</fullName>
    </recommendedName>
</protein>
<dbReference type="Proteomes" id="UP000830167">
    <property type="component" value="Chromosome"/>
</dbReference>
<evidence type="ECO:0000256" key="2">
    <source>
        <dbReference type="ARBA" id="ARBA00022814"/>
    </source>
</evidence>
<dbReference type="CDD" id="cd09891">
    <property type="entry name" value="NGN_Bact_1"/>
    <property type="match status" value="1"/>
</dbReference>
<comment type="similarity">
    <text evidence="5 7">Belongs to the NusG family.</text>
</comment>
<keyword evidence="4 5" id="KW-0804">Transcription</keyword>
<name>A0ABY4CPI2_9BACL</name>
<feature type="domain" description="NusG-like N-terminal" evidence="8">
    <location>
        <begin position="2"/>
        <end position="113"/>
    </location>
</feature>
<dbReference type="InterPro" id="IPR001062">
    <property type="entry name" value="Transcrpt_antiterm_NusG"/>
</dbReference>
<evidence type="ECO:0000256" key="1">
    <source>
        <dbReference type="ARBA" id="ARBA00022472"/>
    </source>
</evidence>
<dbReference type="PRINTS" id="PR00338">
    <property type="entry name" value="NUSGTNSCPFCT"/>
</dbReference>
<dbReference type="NCBIfam" id="TIGR00922">
    <property type="entry name" value="nusG"/>
    <property type="match status" value="1"/>
</dbReference>
<dbReference type="Gene3D" id="3.30.70.940">
    <property type="entry name" value="NusG, N-terminal domain"/>
    <property type="match status" value="1"/>
</dbReference>
<gene>
    <name evidence="5 9" type="primary">nusG</name>
    <name evidence="9" type="ORF">LSG31_06470</name>
</gene>
<dbReference type="InterPro" id="IPR047050">
    <property type="entry name" value="NGN"/>
</dbReference>
<keyword evidence="1 5" id="KW-0806">Transcription termination</keyword>